<dbReference type="InterPro" id="IPR007248">
    <property type="entry name" value="Mpv17_PMP22"/>
</dbReference>
<feature type="transmembrane region" description="Helical" evidence="6">
    <location>
        <begin position="187"/>
        <end position="205"/>
    </location>
</feature>
<evidence type="ECO:0000313" key="8">
    <source>
        <dbReference type="Proteomes" id="UP001280581"/>
    </source>
</evidence>
<evidence type="ECO:0000256" key="6">
    <source>
        <dbReference type="RuleBase" id="RU363053"/>
    </source>
</evidence>
<dbReference type="PANTHER" id="PTHR11266">
    <property type="entry name" value="PEROXISOMAL MEMBRANE PROTEIN 2, PXMP2 MPV17"/>
    <property type="match status" value="1"/>
</dbReference>
<evidence type="ECO:0000256" key="3">
    <source>
        <dbReference type="ARBA" id="ARBA00022692"/>
    </source>
</evidence>
<keyword evidence="5 6" id="KW-0472">Membrane</keyword>
<dbReference type="PROSITE" id="PS51257">
    <property type="entry name" value="PROKAR_LIPOPROTEIN"/>
    <property type="match status" value="1"/>
</dbReference>
<dbReference type="GO" id="GO:0005778">
    <property type="term" value="C:peroxisomal membrane"/>
    <property type="evidence" value="ECO:0007669"/>
    <property type="project" value="TreeGrafter"/>
</dbReference>
<dbReference type="Proteomes" id="UP001280581">
    <property type="component" value="Unassembled WGS sequence"/>
</dbReference>
<proteinExistence type="inferred from homology"/>
<evidence type="ECO:0000256" key="5">
    <source>
        <dbReference type="ARBA" id="ARBA00023136"/>
    </source>
</evidence>
<dbReference type="PANTHER" id="PTHR11266:SF80">
    <property type="entry name" value="PEROXISOMAL MEMBRANE PROTEIN 2"/>
    <property type="match status" value="1"/>
</dbReference>
<gene>
    <name evidence="7" type="ORF">GRF29_28g1816141</name>
</gene>
<evidence type="ECO:0000256" key="2">
    <source>
        <dbReference type="ARBA" id="ARBA00006824"/>
    </source>
</evidence>
<dbReference type="EMBL" id="WVTA01000004">
    <property type="protein sequence ID" value="KAK3214042.1"/>
    <property type="molecule type" value="Genomic_DNA"/>
</dbReference>
<evidence type="ECO:0000256" key="1">
    <source>
        <dbReference type="ARBA" id="ARBA00004141"/>
    </source>
</evidence>
<evidence type="ECO:0000256" key="4">
    <source>
        <dbReference type="ARBA" id="ARBA00022989"/>
    </source>
</evidence>
<comment type="caution">
    <text evidence="7">The sequence shown here is derived from an EMBL/GenBank/DDBJ whole genome shotgun (WGS) entry which is preliminary data.</text>
</comment>
<dbReference type="AlphaFoldDB" id="A0AAN6RJI0"/>
<protein>
    <recommendedName>
        <fullName evidence="9">Integral membrane protein, Mpv17/PMP22 family</fullName>
    </recommendedName>
</protein>
<sequence>MALPKLPPMLSACFLSLSIGCVSNIIAQRLKAYIDDSPFVFDYTLFYQLSAMGLITTPINYYWQKWLEHLFPGEKLVHRTRTASSGDAEKGVSIRDDGEDKRAIDEEIYVRDWSNVIKKTVADSMTGGALLNTTMFLVLLGLFQGKTWEQIGFDIREEELQIIWNSYKIWPLANLFSFAVVPVEKRIVFLSGFGLLWSIYMTLVASRLSN</sequence>
<keyword evidence="8" id="KW-1185">Reference proteome</keyword>
<keyword evidence="3 6" id="KW-0812">Transmembrane</keyword>
<name>A0AAN6RJI0_9PLEO</name>
<comment type="similarity">
    <text evidence="2 6">Belongs to the peroxisomal membrane protein PXMP2/4 family.</text>
</comment>
<accession>A0AAN6RJI0</accession>
<comment type="subcellular location">
    <subcellularLocation>
        <location evidence="1">Membrane</location>
        <topology evidence="1">Multi-pass membrane protein</topology>
    </subcellularLocation>
</comment>
<organism evidence="7 8">
    <name type="scientific">Pseudopithomyces chartarum</name>
    <dbReference type="NCBI Taxonomy" id="1892770"/>
    <lineage>
        <taxon>Eukaryota</taxon>
        <taxon>Fungi</taxon>
        <taxon>Dikarya</taxon>
        <taxon>Ascomycota</taxon>
        <taxon>Pezizomycotina</taxon>
        <taxon>Dothideomycetes</taxon>
        <taxon>Pleosporomycetidae</taxon>
        <taxon>Pleosporales</taxon>
        <taxon>Massarineae</taxon>
        <taxon>Didymosphaeriaceae</taxon>
        <taxon>Pseudopithomyces</taxon>
    </lineage>
</organism>
<dbReference type="Pfam" id="PF04117">
    <property type="entry name" value="Mpv17_PMP22"/>
    <property type="match status" value="1"/>
</dbReference>
<feature type="transmembrane region" description="Helical" evidence="6">
    <location>
        <begin position="43"/>
        <end position="63"/>
    </location>
</feature>
<reference evidence="7 8" key="1">
    <citation type="submission" date="2021-02" db="EMBL/GenBank/DDBJ databases">
        <title>Genome assembly of Pseudopithomyces chartarum.</title>
        <authorList>
            <person name="Jauregui R."/>
            <person name="Singh J."/>
            <person name="Voisey C."/>
        </authorList>
    </citation>
    <scope>NUCLEOTIDE SEQUENCE [LARGE SCALE GENOMIC DNA]</scope>
    <source>
        <strain evidence="7 8">AGR01</strain>
    </source>
</reference>
<feature type="transmembrane region" description="Helical" evidence="6">
    <location>
        <begin position="121"/>
        <end position="143"/>
    </location>
</feature>
<evidence type="ECO:0008006" key="9">
    <source>
        <dbReference type="Google" id="ProtNLM"/>
    </source>
</evidence>
<evidence type="ECO:0000313" key="7">
    <source>
        <dbReference type="EMBL" id="KAK3214042.1"/>
    </source>
</evidence>
<keyword evidence="4 6" id="KW-1133">Transmembrane helix</keyword>